<protein>
    <submittedName>
        <fullName evidence="1">Uncharacterized protein</fullName>
    </submittedName>
</protein>
<reference evidence="1" key="1">
    <citation type="submission" date="2019-12" db="EMBL/GenBank/DDBJ databases">
        <authorList>
            <person name="Cremers G."/>
        </authorList>
    </citation>
    <scope>NUCLEOTIDE SEQUENCE</scope>
    <source>
        <strain evidence="1">Mbul1</strain>
    </source>
</reference>
<sequence length="77" mass="8684">MDASLIAMNDEANRIGSERLLTQLREEGLVYRLWVTGTAKGSRLHMQVNGLDDELEGRLVRVLRGRGMHLDIQPLTP</sequence>
<proteinExistence type="predicted"/>
<dbReference type="AlphaFoldDB" id="A0A679JDF2"/>
<accession>A0A679JDF2</accession>
<evidence type="ECO:0000313" key="1">
    <source>
        <dbReference type="EMBL" id="CAA2106823.1"/>
    </source>
</evidence>
<dbReference type="EMBL" id="LR743504">
    <property type="protein sequence ID" value="CAA2106823.1"/>
    <property type="molecule type" value="Genomic_DNA"/>
</dbReference>
<gene>
    <name evidence="1" type="ORF">MBUL_03861</name>
</gene>
<organism evidence="1">
    <name type="scientific">Methylobacterium bullatum</name>
    <dbReference type="NCBI Taxonomy" id="570505"/>
    <lineage>
        <taxon>Bacteria</taxon>
        <taxon>Pseudomonadati</taxon>
        <taxon>Pseudomonadota</taxon>
        <taxon>Alphaproteobacteria</taxon>
        <taxon>Hyphomicrobiales</taxon>
        <taxon>Methylobacteriaceae</taxon>
        <taxon>Methylobacterium</taxon>
    </lineage>
</organism>
<name>A0A679JDF2_9HYPH</name>